<gene>
    <name evidence="2" type="ORF">O6P32_08690</name>
</gene>
<dbReference type="RefSeq" id="WP_269878031.1">
    <property type="nucleotide sequence ID" value="NZ_JAPZVM010000006.1"/>
</dbReference>
<keyword evidence="3" id="KW-1185">Reference proteome</keyword>
<evidence type="ECO:0000256" key="1">
    <source>
        <dbReference type="SAM" id="SignalP"/>
    </source>
</evidence>
<keyword evidence="1" id="KW-0732">Signal</keyword>
<dbReference type="EMBL" id="JAPZVM010000006">
    <property type="protein sequence ID" value="MCZ8372781.1"/>
    <property type="molecule type" value="Genomic_DNA"/>
</dbReference>
<dbReference type="Proteomes" id="UP001141933">
    <property type="component" value="Unassembled WGS sequence"/>
</dbReference>
<proteinExistence type="predicted"/>
<dbReference type="InterPro" id="IPR021638">
    <property type="entry name" value="DUF3244"/>
</dbReference>
<protein>
    <submittedName>
        <fullName evidence="2">DUF3244 domain-containing protein</fullName>
    </submittedName>
</protein>
<sequence>MKKIFLLQTISLLLISSNIYAQEKISLTLSNKKPSNAQSQIPIDVSIEETTIMILFKENSTYQVIVKGEVGIVYQKLLTATTAETIRIELLPYKEGNYSILFYDMEGNEIEGNFLTPIE</sequence>
<feature type="signal peptide" evidence="1">
    <location>
        <begin position="1"/>
        <end position="21"/>
    </location>
</feature>
<dbReference type="Pfam" id="PF11589">
    <property type="entry name" value="DUF3244"/>
    <property type="match status" value="1"/>
</dbReference>
<accession>A0ABT4PI96</accession>
<reference evidence="2" key="1">
    <citation type="submission" date="2022-12" db="EMBL/GenBank/DDBJ databases">
        <title>Phocaeicola acetigenes sp. nov., isolated feces from a healthy human.</title>
        <authorList>
            <person name="Do H."/>
            <person name="Ha Y.B."/>
            <person name="Kim J.-S."/>
            <person name="Suh M.K."/>
            <person name="Kim H.S."/>
            <person name="Lee J.-S."/>
        </authorList>
    </citation>
    <scope>NUCLEOTIDE SEQUENCE</scope>
    <source>
        <strain evidence="2">KGMB11183</strain>
    </source>
</reference>
<evidence type="ECO:0000313" key="2">
    <source>
        <dbReference type="EMBL" id="MCZ8372781.1"/>
    </source>
</evidence>
<feature type="chain" id="PRO_5046507627" evidence="1">
    <location>
        <begin position="22"/>
        <end position="119"/>
    </location>
</feature>
<dbReference type="Gene3D" id="2.60.40.3080">
    <property type="match status" value="1"/>
</dbReference>
<comment type="caution">
    <text evidence="2">The sequence shown here is derived from an EMBL/GenBank/DDBJ whole genome shotgun (WGS) entry which is preliminary data.</text>
</comment>
<organism evidence="2 3">
    <name type="scientific">Phocaeicola acetigenes</name>
    <dbReference type="NCBI Taxonomy" id="3016083"/>
    <lineage>
        <taxon>Bacteria</taxon>
        <taxon>Pseudomonadati</taxon>
        <taxon>Bacteroidota</taxon>
        <taxon>Bacteroidia</taxon>
        <taxon>Bacteroidales</taxon>
        <taxon>Bacteroidaceae</taxon>
        <taxon>Phocaeicola</taxon>
    </lineage>
</organism>
<name>A0ABT4PI96_9BACT</name>
<evidence type="ECO:0000313" key="3">
    <source>
        <dbReference type="Proteomes" id="UP001141933"/>
    </source>
</evidence>